<comment type="subunit">
    <text evidence="4">Homodimer.</text>
</comment>
<comment type="pathway">
    <text evidence="2">Cofactor biosynthesis; thiamine diphosphate biosynthesis.</text>
</comment>
<feature type="domain" description="SsuA/THI5-like" evidence="13">
    <location>
        <begin position="43"/>
        <end position="257"/>
    </location>
</feature>
<evidence type="ECO:0000256" key="3">
    <source>
        <dbReference type="ARBA" id="ARBA00009406"/>
    </source>
</evidence>
<evidence type="ECO:0000256" key="5">
    <source>
        <dbReference type="ARBA" id="ARBA00022679"/>
    </source>
</evidence>
<proteinExistence type="inferred from homology"/>
<dbReference type="RefSeq" id="WP_258732797.1">
    <property type="nucleotide sequence ID" value="NZ_JANTHZ010000004.1"/>
</dbReference>
<dbReference type="PANTHER" id="PTHR31528:SF1">
    <property type="entry name" value="4-AMINO-5-HYDROXYMETHYL-2-METHYLPYRIMIDINE PHOSPHATE SYNTHASE THI11-RELATED"/>
    <property type="match status" value="1"/>
</dbReference>
<dbReference type="PANTHER" id="PTHR31528">
    <property type="entry name" value="4-AMINO-5-HYDROXYMETHYL-2-METHYLPYRIMIDINE PHOSPHATE SYNTHASE THI11-RELATED"/>
    <property type="match status" value="1"/>
</dbReference>
<dbReference type="AlphaFoldDB" id="A0A9X2PI31"/>
<evidence type="ECO:0000256" key="8">
    <source>
        <dbReference type="ARBA" id="ARBA00022977"/>
    </source>
</evidence>
<organism evidence="14 15">
    <name type="scientific">Ancylobacter mangrovi</name>
    <dbReference type="NCBI Taxonomy" id="2972472"/>
    <lineage>
        <taxon>Bacteria</taxon>
        <taxon>Pseudomonadati</taxon>
        <taxon>Pseudomonadota</taxon>
        <taxon>Alphaproteobacteria</taxon>
        <taxon>Hyphomicrobiales</taxon>
        <taxon>Xanthobacteraceae</taxon>
        <taxon>Ancylobacter</taxon>
    </lineage>
</organism>
<evidence type="ECO:0000256" key="1">
    <source>
        <dbReference type="ARBA" id="ARBA00003469"/>
    </source>
</evidence>
<comment type="caution">
    <text evidence="14">The sequence shown here is derived from an EMBL/GenBank/DDBJ whole genome shotgun (WGS) entry which is preliminary data.</text>
</comment>
<comment type="similarity">
    <text evidence="3">Belongs to the NMT1/THI5 family.</text>
</comment>
<keyword evidence="9" id="KW-0408">Iron</keyword>
<evidence type="ECO:0000256" key="4">
    <source>
        <dbReference type="ARBA" id="ARBA00011738"/>
    </source>
</evidence>
<dbReference type="SUPFAM" id="SSF53850">
    <property type="entry name" value="Periplasmic binding protein-like II"/>
    <property type="match status" value="1"/>
</dbReference>
<feature type="signal peptide" evidence="12">
    <location>
        <begin position="1"/>
        <end position="25"/>
    </location>
</feature>
<dbReference type="GO" id="GO:0016740">
    <property type="term" value="F:transferase activity"/>
    <property type="evidence" value="ECO:0007669"/>
    <property type="project" value="UniProtKB-KW"/>
</dbReference>
<name>A0A9X2PI31_9HYPH</name>
<keyword evidence="12" id="KW-0732">Signal</keyword>
<evidence type="ECO:0000313" key="14">
    <source>
        <dbReference type="EMBL" id="MCS0495632.1"/>
    </source>
</evidence>
<evidence type="ECO:0000259" key="13">
    <source>
        <dbReference type="Pfam" id="PF09084"/>
    </source>
</evidence>
<keyword evidence="8" id="KW-0784">Thiamine biosynthesis</keyword>
<gene>
    <name evidence="14" type="ORF">NVS89_11030</name>
</gene>
<dbReference type="GO" id="GO:0009228">
    <property type="term" value="P:thiamine biosynthetic process"/>
    <property type="evidence" value="ECO:0007669"/>
    <property type="project" value="UniProtKB-KW"/>
</dbReference>
<evidence type="ECO:0000256" key="12">
    <source>
        <dbReference type="SAM" id="SignalP"/>
    </source>
</evidence>
<dbReference type="InterPro" id="IPR015168">
    <property type="entry name" value="SsuA/THI5"/>
</dbReference>
<dbReference type="EMBL" id="JANTHZ010000004">
    <property type="protein sequence ID" value="MCS0495632.1"/>
    <property type="molecule type" value="Genomic_DNA"/>
</dbReference>
<evidence type="ECO:0000256" key="9">
    <source>
        <dbReference type="ARBA" id="ARBA00023004"/>
    </source>
</evidence>
<dbReference type="InterPro" id="IPR027939">
    <property type="entry name" value="NMT1/THI5"/>
</dbReference>
<keyword evidence="6" id="KW-0479">Metal-binding</keyword>
<dbReference type="Proteomes" id="UP001151088">
    <property type="component" value="Unassembled WGS sequence"/>
</dbReference>
<accession>A0A9X2PI31</accession>
<protein>
    <recommendedName>
        <fullName evidence="10">Thiamine pyrimidine synthase</fullName>
    </recommendedName>
</protein>
<keyword evidence="15" id="KW-1185">Reference proteome</keyword>
<sequence length="330" mass="35200">MKSMTNFRAAVAALALLTGSLPAAADTTAPKKITFLTNYVFNGRHAPFFVGVEKGFYKDAGFDVTIAPATGSGFVITAVDSGKADYGMADFSSVTQNVAKGAKVKAFTVYTDVTTNGLASLSPVAEPADVIGKKVAAGQTDSVRVILPIIFDAHKLDLSKIDWQSADPSVYFSLLLSGQVDMFTATSDGDVPALVKAADKQGKKVHFASFADWGYDMFGYVLLGARDSIEKNPEDAARFAEATKKAVEYSIAHPDEAAEIMVKYNPTMSLDTVKAQLAGALQSMQTPYTKKNGYGTATEERLKESIDLVKTALKLQTDVTPSDVFVQLGK</sequence>
<evidence type="ECO:0000256" key="10">
    <source>
        <dbReference type="ARBA" id="ARBA00033171"/>
    </source>
</evidence>
<evidence type="ECO:0000256" key="11">
    <source>
        <dbReference type="ARBA" id="ARBA00048179"/>
    </source>
</evidence>
<evidence type="ECO:0000313" key="15">
    <source>
        <dbReference type="Proteomes" id="UP001151088"/>
    </source>
</evidence>
<keyword evidence="5" id="KW-0808">Transferase</keyword>
<dbReference type="Pfam" id="PF09084">
    <property type="entry name" value="NMT1"/>
    <property type="match status" value="1"/>
</dbReference>
<evidence type="ECO:0000256" key="7">
    <source>
        <dbReference type="ARBA" id="ARBA00022898"/>
    </source>
</evidence>
<dbReference type="GO" id="GO:0046872">
    <property type="term" value="F:metal ion binding"/>
    <property type="evidence" value="ECO:0007669"/>
    <property type="project" value="UniProtKB-KW"/>
</dbReference>
<comment type="catalytic activity">
    <reaction evidence="11">
        <text>N(6)-(pyridoxal phosphate)-L-lysyl-[4-amino-5-hydroxymethyl-2-methylpyrimidine phosphate synthase] + L-histidyl-[4-amino-5-hydroxymethyl-2-methylpyrimidine phosphate synthase] + 2 Fe(3+) + 4 H2O = L-lysyl-[4-amino-5-hydroxymethyl-2-methylpyrimidine phosphate synthase] + (2S)-2-amino-5-hydroxy-4-oxopentanoyl-[4-amino-5-hydroxymethyl-2-methylpyrimidine phosphate synthase] + 4-amino-2-methyl-5-(phosphooxymethyl)pyrimidine + 3-oxopropanoate + 2 Fe(2+) + 2 H(+)</text>
        <dbReference type="Rhea" id="RHEA:65756"/>
        <dbReference type="Rhea" id="RHEA-COMP:16892"/>
        <dbReference type="Rhea" id="RHEA-COMP:16893"/>
        <dbReference type="Rhea" id="RHEA-COMP:16894"/>
        <dbReference type="Rhea" id="RHEA-COMP:16895"/>
        <dbReference type="ChEBI" id="CHEBI:15377"/>
        <dbReference type="ChEBI" id="CHEBI:15378"/>
        <dbReference type="ChEBI" id="CHEBI:29033"/>
        <dbReference type="ChEBI" id="CHEBI:29034"/>
        <dbReference type="ChEBI" id="CHEBI:29969"/>
        <dbReference type="ChEBI" id="CHEBI:29979"/>
        <dbReference type="ChEBI" id="CHEBI:33190"/>
        <dbReference type="ChEBI" id="CHEBI:58354"/>
        <dbReference type="ChEBI" id="CHEBI:143915"/>
        <dbReference type="ChEBI" id="CHEBI:157692"/>
    </reaction>
    <physiologicalReaction direction="left-to-right" evidence="11">
        <dbReference type="Rhea" id="RHEA:65757"/>
    </physiologicalReaction>
</comment>
<dbReference type="Gene3D" id="3.40.190.10">
    <property type="entry name" value="Periplasmic binding protein-like II"/>
    <property type="match status" value="2"/>
</dbReference>
<evidence type="ECO:0000256" key="2">
    <source>
        <dbReference type="ARBA" id="ARBA00004948"/>
    </source>
</evidence>
<keyword evidence="7" id="KW-0663">Pyridoxal phosphate</keyword>
<feature type="chain" id="PRO_5040750227" description="Thiamine pyrimidine synthase" evidence="12">
    <location>
        <begin position="26"/>
        <end position="330"/>
    </location>
</feature>
<evidence type="ECO:0000256" key="6">
    <source>
        <dbReference type="ARBA" id="ARBA00022723"/>
    </source>
</evidence>
<comment type="function">
    <text evidence="1">Responsible for the formation of the pyrimidine heterocycle in the thiamine biosynthesis pathway. Catalyzes the formation of hydroxymethylpyrimidine phosphate (HMP-P) from histidine and pyridoxal phosphate (PLP). The protein uses PLP and the active site histidine to form HMP-P, generating an inactive enzyme. The enzyme can only undergo a single turnover, which suggests it is a suicide enzyme.</text>
</comment>
<reference evidence="14" key="1">
    <citation type="submission" date="2022-08" db="EMBL/GenBank/DDBJ databases">
        <authorList>
            <person name="Li F."/>
        </authorList>
    </citation>
    <scope>NUCLEOTIDE SEQUENCE</scope>
    <source>
        <strain evidence="14">MQZ15Z-1</strain>
    </source>
</reference>